<name>A0A518JWK0_9BACT</name>
<reference evidence="1 2" key="1">
    <citation type="submission" date="2019-02" db="EMBL/GenBank/DDBJ databases">
        <title>Deep-cultivation of Planctomycetes and their phenomic and genomic characterization uncovers novel biology.</title>
        <authorList>
            <person name="Wiegand S."/>
            <person name="Jogler M."/>
            <person name="Boedeker C."/>
            <person name="Pinto D."/>
            <person name="Vollmers J."/>
            <person name="Rivas-Marin E."/>
            <person name="Kohn T."/>
            <person name="Peeters S.H."/>
            <person name="Heuer A."/>
            <person name="Rast P."/>
            <person name="Oberbeckmann S."/>
            <person name="Bunk B."/>
            <person name="Jeske O."/>
            <person name="Meyerdierks A."/>
            <person name="Storesund J.E."/>
            <person name="Kallscheuer N."/>
            <person name="Luecker S."/>
            <person name="Lage O.M."/>
            <person name="Pohl T."/>
            <person name="Merkel B.J."/>
            <person name="Hornburger P."/>
            <person name="Mueller R.-W."/>
            <person name="Bruemmer F."/>
            <person name="Labrenz M."/>
            <person name="Spormann A.M."/>
            <person name="Op den Camp H."/>
            <person name="Overmann J."/>
            <person name="Amann R."/>
            <person name="Jetten M.S.M."/>
            <person name="Mascher T."/>
            <person name="Medema M.H."/>
            <person name="Devos D.P."/>
            <person name="Kaster A.-K."/>
            <person name="Ovreas L."/>
            <person name="Rohde M."/>
            <person name="Galperin M.Y."/>
            <person name="Jogler C."/>
        </authorList>
    </citation>
    <scope>NUCLEOTIDE SEQUENCE [LARGE SCALE GENOMIC DNA]</scope>
    <source>
        <strain evidence="1 2">Poly24</strain>
    </source>
</reference>
<keyword evidence="2" id="KW-1185">Reference proteome</keyword>
<proteinExistence type="predicted"/>
<evidence type="ECO:0000313" key="1">
    <source>
        <dbReference type="EMBL" id="QDV69914.1"/>
    </source>
</evidence>
<dbReference type="Proteomes" id="UP000315082">
    <property type="component" value="Chromosome"/>
</dbReference>
<dbReference type="KEGG" id="rcf:Poly24_36320"/>
<gene>
    <name evidence="1" type="ORF">Poly24_36320</name>
</gene>
<dbReference type="EMBL" id="CP036348">
    <property type="protein sequence ID" value="QDV69914.1"/>
    <property type="molecule type" value="Genomic_DNA"/>
</dbReference>
<sequence>MCELFAPIIETADSCWWFLGGYGIQLPAPPNAEDPSVVLKHMESQSREYANWLNDDFGYRVGKPGWFSRYANYADTNWAMYFGCNNATEIPTQTLDWLENFTSNGTDWFGDAAQWGLPTDVAFVCRNIDDALWHVFTRDPQHHMAVQQHLTLQSITFRPFVETAG</sequence>
<dbReference type="AlphaFoldDB" id="A0A518JWK0"/>
<protein>
    <submittedName>
        <fullName evidence="1">Uncharacterized protein</fullName>
    </submittedName>
</protein>
<organism evidence="1 2">
    <name type="scientific">Rosistilla carotiformis</name>
    <dbReference type="NCBI Taxonomy" id="2528017"/>
    <lineage>
        <taxon>Bacteria</taxon>
        <taxon>Pseudomonadati</taxon>
        <taxon>Planctomycetota</taxon>
        <taxon>Planctomycetia</taxon>
        <taxon>Pirellulales</taxon>
        <taxon>Pirellulaceae</taxon>
        <taxon>Rosistilla</taxon>
    </lineage>
</organism>
<accession>A0A518JWK0</accession>
<evidence type="ECO:0000313" key="2">
    <source>
        <dbReference type="Proteomes" id="UP000315082"/>
    </source>
</evidence>